<dbReference type="AlphaFoldDB" id="A0AAW1P1J6"/>
<feature type="compositionally biased region" description="Low complexity" evidence="1">
    <location>
        <begin position="213"/>
        <end position="223"/>
    </location>
</feature>
<comment type="caution">
    <text evidence="2">The sequence shown here is derived from an EMBL/GenBank/DDBJ whole genome shotgun (WGS) entry which is preliminary data.</text>
</comment>
<dbReference type="EMBL" id="JALJOQ010000052">
    <property type="protein sequence ID" value="KAK9804145.1"/>
    <property type="molecule type" value="Genomic_DNA"/>
</dbReference>
<feature type="region of interest" description="Disordered" evidence="1">
    <location>
        <begin position="340"/>
        <end position="393"/>
    </location>
</feature>
<gene>
    <name evidence="2" type="ORF">WJX73_004981</name>
</gene>
<organism evidence="2 3">
    <name type="scientific">Symbiochloris irregularis</name>
    <dbReference type="NCBI Taxonomy" id="706552"/>
    <lineage>
        <taxon>Eukaryota</taxon>
        <taxon>Viridiplantae</taxon>
        <taxon>Chlorophyta</taxon>
        <taxon>core chlorophytes</taxon>
        <taxon>Trebouxiophyceae</taxon>
        <taxon>Trebouxiales</taxon>
        <taxon>Trebouxiaceae</taxon>
        <taxon>Symbiochloris</taxon>
    </lineage>
</organism>
<feature type="compositionally biased region" description="Pro residues" evidence="1">
    <location>
        <begin position="376"/>
        <end position="387"/>
    </location>
</feature>
<keyword evidence="3" id="KW-1185">Reference proteome</keyword>
<sequence>MASAFGHKRYNIVCANRRFDTDATIDANTFIEACYASIKPALIQAADTSTWAQVGDAWQQQVKDELRRHAIDFMGNIVHKLEAYMEWLCKHCRVGDAGSERECKYRAILGICAKSFPSLQKKIDEVAGREERLRCEDALKQIQAEVWPVSPISPGSASSGHHGRHDGMRNPCQPSASPFLPLQYLPAAHASPEPHARAQQPRSQPLSPSLTPSASHSASQAQSLCGLAGWGSPRPSDPGGLSSAGERPASPDILDSFFEQGLPDLDPDDFGQSDAMDIPNFYSGAVPAHQTMTLSMPMDQSQMGATRPHLLDDEPPTCISLLTSSSWPPNLPPVRISPTKTISTPDLAGSPAMPSHPTSASGTHTSPLGATHAQPMPTPPPAQPHNPPLHALLPRVSTSSLGHALSLGYGATMKFLDNTPAEDRAKAQHIQDALHAFFVQHFAPGMAPYRVGLNRCIAAYVGVQQVPRGALQELTDRLASIGGGRVWLQLPDGATLACSGGPAEGRLVPCKPKHAMMVTYVAINSAGLVQVQGLNLVTRDHVPVADFWALPSTTQTRITCIPREAAVPLKAVLALPGIGPVGRDRVVLRLPRGKILYL</sequence>
<accession>A0AAW1P1J6</accession>
<evidence type="ECO:0000313" key="3">
    <source>
        <dbReference type="Proteomes" id="UP001465755"/>
    </source>
</evidence>
<proteinExistence type="predicted"/>
<dbReference type="Proteomes" id="UP001465755">
    <property type="component" value="Unassembled WGS sequence"/>
</dbReference>
<feature type="region of interest" description="Disordered" evidence="1">
    <location>
        <begin position="190"/>
        <end position="268"/>
    </location>
</feature>
<name>A0AAW1P1J6_9CHLO</name>
<protein>
    <submittedName>
        <fullName evidence="2">Uncharacterized protein</fullName>
    </submittedName>
</protein>
<feature type="compositionally biased region" description="Polar residues" evidence="1">
    <location>
        <begin position="200"/>
        <end position="212"/>
    </location>
</feature>
<evidence type="ECO:0000313" key="2">
    <source>
        <dbReference type="EMBL" id="KAK9804145.1"/>
    </source>
</evidence>
<feature type="region of interest" description="Disordered" evidence="1">
    <location>
        <begin position="150"/>
        <end position="175"/>
    </location>
</feature>
<evidence type="ECO:0000256" key="1">
    <source>
        <dbReference type="SAM" id="MobiDB-lite"/>
    </source>
</evidence>
<reference evidence="2 3" key="1">
    <citation type="journal article" date="2024" name="Nat. Commun.">
        <title>Phylogenomics reveals the evolutionary origins of lichenization in chlorophyte algae.</title>
        <authorList>
            <person name="Puginier C."/>
            <person name="Libourel C."/>
            <person name="Otte J."/>
            <person name="Skaloud P."/>
            <person name="Haon M."/>
            <person name="Grisel S."/>
            <person name="Petersen M."/>
            <person name="Berrin J.G."/>
            <person name="Delaux P.M."/>
            <person name="Dal Grande F."/>
            <person name="Keller J."/>
        </authorList>
    </citation>
    <scope>NUCLEOTIDE SEQUENCE [LARGE SCALE GENOMIC DNA]</scope>
    <source>
        <strain evidence="2 3">SAG 2036</strain>
    </source>
</reference>
<feature type="compositionally biased region" description="Polar residues" evidence="1">
    <location>
        <begin position="356"/>
        <end position="368"/>
    </location>
</feature>